<keyword evidence="2" id="KW-1185">Reference proteome</keyword>
<comment type="caution">
    <text evidence="1">The sequence shown here is derived from an EMBL/GenBank/DDBJ whole genome shotgun (WGS) entry which is preliminary data.</text>
</comment>
<accession>A0ACB8BL59</accession>
<sequence length="658" mass="74048">MLGRQRFRELISAASKGSIDAIAELSLFAGDDDCSPCQYLRITSVLYSHLNISKAHRFKSGQTSPFCSVTIHALCLRTLGATLPVWLLCEEIANKLIRDLASHWRALHQWVILLYDKCIDQENYDYCCRLLAKRAMIDFLGLCRLDELADWTINALKSTDVPRVVFGLWYLEIRDPRFSPWKEDDESSALHRSAAILDAALTFFIGREPSGTLDWENVFIPFGGDKTVLASTALQHLEIDRSQPVIDFEVVAWDIHLLTTLCARRPTALALLSQQSIEVAVDVLSYMGSQPLDHPQQTYVAACIANCWWYISFQLEAGDGVPWITQALEAHLLPALIKCETWFPHLQDDFAREPLSDILAGILPKYTVYGSVLRAAGNSLADIDDLGLEDHLRKDGEFWEAWSTFRNVAEARLELLDNADRDERHTQTCHNDKCSKAGASGSFKRCIGCKHVYYCSKECQRFDWKYGSHKSYCRVIQGRQSDGTISTVRMRDLRFLDRLVEDELARASSGIAEGLSTHDLDYCVVEMDYTCTPPKFSLGVDGALPIPQTCPCDEPMVLKWEHMLDLAEKASEPLVLVRAFLPGGIARRVLLQILPFRRIYPLDGVETDSDCDSDESGLNGENPRTSDPNDYFFSYVYTCGGHPCHGETGPDDSDDSNE</sequence>
<evidence type="ECO:0000313" key="2">
    <source>
        <dbReference type="Proteomes" id="UP000790709"/>
    </source>
</evidence>
<proteinExistence type="predicted"/>
<gene>
    <name evidence="1" type="ORF">BV22DRAFT_1033845</name>
</gene>
<organism evidence="1 2">
    <name type="scientific">Leucogyrophana mollusca</name>
    <dbReference type="NCBI Taxonomy" id="85980"/>
    <lineage>
        <taxon>Eukaryota</taxon>
        <taxon>Fungi</taxon>
        <taxon>Dikarya</taxon>
        <taxon>Basidiomycota</taxon>
        <taxon>Agaricomycotina</taxon>
        <taxon>Agaricomycetes</taxon>
        <taxon>Agaricomycetidae</taxon>
        <taxon>Boletales</taxon>
        <taxon>Boletales incertae sedis</taxon>
        <taxon>Leucogyrophana</taxon>
    </lineage>
</organism>
<reference evidence="1" key="1">
    <citation type="journal article" date="2021" name="New Phytol.">
        <title>Evolutionary innovations through gain and loss of genes in the ectomycorrhizal Boletales.</title>
        <authorList>
            <person name="Wu G."/>
            <person name="Miyauchi S."/>
            <person name="Morin E."/>
            <person name="Kuo A."/>
            <person name="Drula E."/>
            <person name="Varga T."/>
            <person name="Kohler A."/>
            <person name="Feng B."/>
            <person name="Cao Y."/>
            <person name="Lipzen A."/>
            <person name="Daum C."/>
            <person name="Hundley H."/>
            <person name="Pangilinan J."/>
            <person name="Johnson J."/>
            <person name="Barry K."/>
            <person name="LaButti K."/>
            <person name="Ng V."/>
            <person name="Ahrendt S."/>
            <person name="Min B."/>
            <person name="Choi I.G."/>
            <person name="Park H."/>
            <person name="Plett J.M."/>
            <person name="Magnuson J."/>
            <person name="Spatafora J.W."/>
            <person name="Nagy L.G."/>
            <person name="Henrissat B."/>
            <person name="Grigoriev I.V."/>
            <person name="Yang Z.L."/>
            <person name="Xu J."/>
            <person name="Martin F.M."/>
        </authorList>
    </citation>
    <scope>NUCLEOTIDE SEQUENCE</scope>
    <source>
        <strain evidence="1">KUC20120723A-06</strain>
    </source>
</reference>
<name>A0ACB8BL59_9AGAM</name>
<protein>
    <submittedName>
        <fullName evidence="1">Uncharacterized protein</fullName>
    </submittedName>
</protein>
<dbReference type="EMBL" id="MU266399">
    <property type="protein sequence ID" value="KAH7925573.1"/>
    <property type="molecule type" value="Genomic_DNA"/>
</dbReference>
<dbReference type="Proteomes" id="UP000790709">
    <property type="component" value="Unassembled WGS sequence"/>
</dbReference>
<evidence type="ECO:0000313" key="1">
    <source>
        <dbReference type="EMBL" id="KAH7925573.1"/>
    </source>
</evidence>